<proteinExistence type="predicted"/>
<name>A0ABT9IM75_9MICC</name>
<reference evidence="5 6" key="1">
    <citation type="submission" date="2023-08" db="EMBL/GenBank/DDBJ databases">
        <title>Arthrobacter horti sp. nov., isolated from forest soil.</title>
        <authorList>
            <person name="Park M."/>
        </authorList>
    </citation>
    <scope>NUCLEOTIDE SEQUENCE [LARGE SCALE GENOMIC DNA]</scope>
    <source>
        <strain evidence="5 6">YJM1</strain>
    </source>
</reference>
<keyword evidence="1" id="KW-0805">Transcription regulation</keyword>
<evidence type="ECO:0000256" key="2">
    <source>
        <dbReference type="ARBA" id="ARBA00023125"/>
    </source>
</evidence>
<dbReference type="Proteomes" id="UP001232725">
    <property type="component" value="Unassembled WGS sequence"/>
</dbReference>
<dbReference type="Pfam" id="PF01638">
    <property type="entry name" value="HxlR"/>
    <property type="match status" value="1"/>
</dbReference>
<sequence>MESMPFNVMDHNCPSRVVLQRIGDKWTPLIFQALKGGARRFGEIRQTVDGVSPKVLTQSLRALERDGLVTREVFAEVPVRVEYALTALGESLLEPLDAVRIWAEAHAARILAARDAYDESSLRAEELTTA</sequence>
<evidence type="ECO:0000256" key="1">
    <source>
        <dbReference type="ARBA" id="ARBA00023015"/>
    </source>
</evidence>
<dbReference type="InterPro" id="IPR002577">
    <property type="entry name" value="HTH_HxlR"/>
</dbReference>
<keyword evidence="2" id="KW-0238">DNA-binding</keyword>
<protein>
    <submittedName>
        <fullName evidence="5">Helix-turn-helix domain-containing protein</fullName>
    </submittedName>
</protein>
<accession>A0ABT9IM75</accession>
<dbReference type="SUPFAM" id="SSF46785">
    <property type="entry name" value="Winged helix' DNA-binding domain"/>
    <property type="match status" value="1"/>
</dbReference>
<organism evidence="5 6">
    <name type="scientific">Arthrobacter horti</name>
    <dbReference type="NCBI Taxonomy" id="3068273"/>
    <lineage>
        <taxon>Bacteria</taxon>
        <taxon>Bacillati</taxon>
        <taxon>Actinomycetota</taxon>
        <taxon>Actinomycetes</taxon>
        <taxon>Micrococcales</taxon>
        <taxon>Micrococcaceae</taxon>
        <taxon>Arthrobacter</taxon>
    </lineage>
</organism>
<dbReference type="InterPro" id="IPR036390">
    <property type="entry name" value="WH_DNA-bd_sf"/>
</dbReference>
<feature type="domain" description="HTH hxlR-type" evidence="4">
    <location>
        <begin position="13"/>
        <end position="111"/>
    </location>
</feature>
<dbReference type="PROSITE" id="PS51118">
    <property type="entry name" value="HTH_HXLR"/>
    <property type="match status" value="1"/>
</dbReference>
<dbReference type="PANTHER" id="PTHR33204:SF18">
    <property type="entry name" value="TRANSCRIPTIONAL REGULATORY PROTEIN"/>
    <property type="match status" value="1"/>
</dbReference>
<dbReference type="Gene3D" id="1.10.10.10">
    <property type="entry name" value="Winged helix-like DNA-binding domain superfamily/Winged helix DNA-binding domain"/>
    <property type="match status" value="1"/>
</dbReference>
<dbReference type="InterPro" id="IPR036388">
    <property type="entry name" value="WH-like_DNA-bd_sf"/>
</dbReference>
<dbReference type="PANTHER" id="PTHR33204">
    <property type="entry name" value="TRANSCRIPTIONAL REGULATOR, MARR FAMILY"/>
    <property type="match status" value="1"/>
</dbReference>
<dbReference type="RefSeq" id="WP_305995703.1">
    <property type="nucleotide sequence ID" value="NZ_JAVALS010000002.1"/>
</dbReference>
<evidence type="ECO:0000313" key="6">
    <source>
        <dbReference type="Proteomes" id="UP001232725"/>
    </source>
</evidence>
<evidence type="ECO:0000313" key="5">
    <source>
        <dbReference type="EMBL" id="MDP5226660.1"/>
    </source>
</evidence>
<keyword evidence="6" id="KW-1185">Reference proteome</keyword>
<gene>
    <name evidence="5" type="ORF">Q9R02_05780</name>
</gene>
<comment type="caution">
    <text evidence="5">The sequence shown here is derived from an EMBL/GenBank/DDBJ whole genome shotgun (WGS) entry which is preliminary data.</text>
</comment>
<keyword evidence="3" id="KW-0804">Transcription</keyword>
<evidence type="ECO:0000256" key="3">
    <source>
        <dbReference type="ARBA" id="ARBA00023163"/>
    </source>
</evidence>
<dbReference type="EMBL" id="JAVALS010000002">
    <property type="protein sequence ID" value="MDP5226660.1"/>
    <property type="molecule type" value="Genomic_DNA"/>
</dbReference>
<evidence type="ECO:0000259" key="4">
    <source>
        <dbReference type="PROSITE" id="PS51118"/>
    </source>
</evidence>